<accession>A0A4Q2UIW8</accession>
<dbReference type="EMBL" id="SBLB01000003">
    <property type="protein sequence ID" value="RYC69393.1"/>
    <property type="molecule type" value="Genomic_DNA"/>
</dbReference>
<keyword evidence="3 4" id="KW-0326">Glycosidase</keyword>
<dbReference type="SUPFAM" id="SSF49899">
    <property type="entry name" value="Concanavalin A-like lectins/glucanases"/>
    <property type="match status" value="1"/>
</dbReference>
<evidence type="ECO:0000256" key="4">
    <source>
        <dbReference type="RuleBase" id="RU362110"/>
    </source>
</evidence>
<dbReference type="GO" id="GO:0005737">
    <property type="term" value="C:cytoplasm"/>
    <property type="evidence" value="ECO:0007669"/>
    <property type="project" value="TreeGrafter"/>
</dbReference>
<dbReference type="InterPro" id="IPR001362">
    <property type="entry name" value="Glyco_hydro_32"/>
</dbReference>
<dbReference type="SMART" id="SM00640">
    <property type="entry name" value="Glyco_32"/>
    <property type="match status" value="1"/>
</dbReference>
<evidence type="ECO:0000256" key="1">
    <source>
        <dbReference type="ARBA" id="ARBA00009902"/>
    </source>
</evidence>
<evidence type="ECO:0000259" key="6">
    <source>
        <dbReference type="Pfam" id="PF08244"/>
    </source>
</evidence>
<dbReference type="InterPro" id="IPR013148">
    <property type="entry name" value="Glyco_hydro_32_N"/>
</dbReference>
<comment type="similarity">
    <text evidence="1 4">Belongs to the glycosyl hydrolase 32 family.</text>
</comment>
<dbReference type="GO" id="GO:0004575">
    <property type="term" value="F:sucrose alpha-glucosidase activity"/>
    <property type="evidence" value="ECO:0007669"/>
    <property type="project" value="TreeGrafter"/>
</dbReference>
<evidence type="ECO:0000256" key="3">
    <source>
        <dbReference type="ARBA" id="ARBA00023295"/>
    </source>
</evidence>
<feature type="domain" description="Glycosyl hydrolase family 32 C-terminal" evidence="6">
    <location>
        <begin position="369"/>
        <end position="516"/>
    </location>
</feature>
<sequence length="523" mass="58278">MKQIILSIVMTAMTQIANGQIGIDYRPQSRFTPPKNWINDPNGLVYHDGEYHLFYQYNPFGNVWGHMSWGHAVSKDLLHWEHLPVAIPEFTDSDGKTTAIFSGGAVVDKGNRSGLCPAGSKDCLIALYTGNVTAGDKQLVQYQNLAYSADKGRTWKQYDKNPILDIGSKEFRDPNAFWYEPEQKWVMATVKATEHRAAFYSSTDLKNWTLMSHFGPVGDTSKVWECPGLMQVPVHTEAGQPTGRSKWVLFISAGFPQKDYVGTQYFVGDFDGKTFTLDPAAQPKPVPSANDYAGALVDYGKDYYAAVPYNNLPASQPGPVMLGWHNNWAYGNELPTTPFKGAMSLPRQITLRQTQDGLQLVQQPIEGVRTLRGAQTNRQAIQLTSQSQTLEKATDNAYELEVELKPGTAKRVGLKLAKGTNEETILQYTDGKLQLDRRRSGNVSFSPRFPSVEEAPLRPKNGVIKLRIFVDKSVVEVFANDGERVITDLIFPTETAGGIDIFAEEGSAEFVKLTRWALKPIRQ</sequence>
<reference evidence="7 8" key="1">
    <citation type="submission" date="2019-01" db="EMBL/GenBank/DDBJ databases">
        <title>Spirosoma flava sp. nov., a propanil-degrading bacterium isolated from herbicide-contaminated soil.</title>
        <authorList>
            <person name="Zhang L."/>
            <person name="Jiang J.-D."/>
        </authorList>
    </citation>
    <scope>NUCLEOTIDE SEQUENCE [LARGE SCALE GENOMIC DNA]</scope>
    <source>
        <strain evidence="7 8">TY50</strain>
    </source>
</reference>
<name>A0A4Q2UIW8_9BACT</name>
<keyword evidence="8" id="KW-1185">Reference proteome</keyword>
<organism evidence="7 8">
    <name type="scientific">Spirosoma sordidisoli</name>
    <dbReference type="NCBI Taxonomy" id="2502893"/>
    <lineage>
        <taxon>Bacteria</taxon>
        <taxon>Pseudomonadati</taxon>
        <taxon>Bacteroidota</taxon>
        <taxon>Cytophagia</taxon>
        <taxon>Cytophagales</taxon>
        <taxon>Cytophagaceae</taxon>
        <taxon>Spirosoma</taxon>
    </lineage>
</organism>
<dbReference type="GO" id="GO:0005987">
    <property type="term" value="P:sucrose catabolic process"/>
    <property type="evidence" value="ECO:0007669"/>
    <property type="project" value="TreeGrafter"/>
</dbReference>
<dbReference type="PANTHER" id="PTHR42800:SF1">
    <property type="entry name" value="EXOINULINASE INUD (AFU_ORTHOLOGUE AFUA_5G00480)"/>
    <property type="match status" value="1"/>
</dbReference>
<dbReference type="RefSeq" id="WP_077921031.1">
    <property type="nucleotide sequence ID" value="NZ_SBLB01000003.1"/>
</dbReference>
<dbReference type="Pfam" id="PF08244">
    <property type="entry name" value="Glyco_hydro_32C"/>
    <property type="match status" value="1"/>
</dbReference>
<keyword evidence="2 4" id="KW-0378">Hydrolase</keyword>
<dbReference type="SUPFAM" id="SSF75005">
    <property type="entry name" value="Arabinanase/levansucrase/invertase"/>
    <property type="match status" value="1"/>
</dbReference>
<dbReference type="PANTHER" id="PTHR42800">
    <property type="entry name" value="EXOINULINASE INUD (AFU_ORTHOLOGUE AFUA_5G00480)"/>
    <property type="match status" value="1"/>
</dbReference>
<comment type="caution">
    <text evidence="7">The sequence shown here is derived from an EMBL/GenBank/DDBJ whole genome shotgun (WGS) entry which is preliminary data.</text>
</comment>
<dbReference type="InterPro" id="IPR023296">
    <property type="entry name" value="Glyco_hydro_beta-prop_sf"/>
</dbReference>
<proteinExistence type="inferred from homology"/>
<dbReference type="Gene3D" id="2.60.120.560">
    <property type="entry name" value="Exo-inulinase, domain 1"/>
    <property type="match status" value="1"/>
</dbReference>
<dbReference type="AlphaFoldDB" id="A0A4Q2UIW8"/>
<dbReference type="Proteomes" id="UP000290407">
    <property type="component" value="Unassembled WGS sequence"/>
</dbReference>
<dbReference type="InterPro" id="IPR013320">
    <property type="entry name" value="ConA-like_dom_sf"/>
</dbReference>
<protein>
    <submittedName>
        <fullName evidence="7">Glycoside hydrolase family 32 protein</fullName>
    </submittedName>
</protein>
<evidence type="ECO:0000259" key="5">
    <source>
        <dbReference type="Pfam" id="PF00251"/>
    </source>
</evidence>
<evidence type="ECO:0000256" key="2">
    <source>
        <dbReference type="ARBA" id="ARBA00022801"/>
    </source>
</evidence>
<evidence type="ECO:0000313" key="7">
    <source>
        <dbReference type="EMBL" id="RYC69393.1"/>
    </source>
</evidence>
<dbReference type="CDD" id="cd18622">
    <property type="entry name" value="GH32_Inu-like"/>
    <property type="match status" value="1"/>
</dbReference>
<feature type="domain" description="Glycosyl hydrolase family 32 N-terminal" evidence="5">
    <location>
        <begin position="31"/>
        <end position="364"/>
    </location>
</feature>
<dbReference type="Gene3D" id="2.115.10.20">
    <property type="entry name" value="Glycosyl hydrolase domain, family 43"/>
    <property type="match status" value="1"/>
</dbReference>
<gene>
    <name evidence="7" type="ORF">EQG79_12340</name>
</gene>
<dbReference type="InterPro" id="IPR013189">
    <property type="entry name" value="Glyco_hydro_32_C"/>
</dbReference>
<evidence type="ECO:0000313" key="8">
    <source>
        <dbReference type="Proteomes" id="UP000290407"/>
    </source>
</evidence>
<dbReference type="Pfam" id="PF00251">
    <property type="entry name" value="Glyco_hydro_32N"/>
    <property type="match status" value="1"/>
</dbReference>